<keyword evidence="10" id="KW-0511">Multifunctional enzyme</keyword>
<dbReference type="EMBL" id="APBN01000002">
    <property type="protein sequence ID" value="EMT53462.1"/>
    <property type="molecule type" value="Genomic_DNA"/>
</dbReference>
<keyword evidence="14" id="KW-0812">Transmembrane</keyword>
<evidence type="ECO:0000256" key="2">
    <source>
        <dbReference type="ARBA" id="ARBA00007739"/>
    </source>
</evidence>
<accession>M8DJ48</accession>
<evidence type="ECO:0000256" key="11">
    <source>
        <dbReference type="ARBA" id="ARBA00023316"/>
    </source>
</evidence>
<evidence type="ECO:0000256" key="5">
    <source>
        <dbReference type="ARBA" id="ARBA00022676"/>
    </source>
</evidence>
<feature type="domain" description="Glycosyl transferase family 51" evidence="15">
    <location>
        <begin position="63"/>
        <end position="238"/>
    </location>
</feature>
<evidence type="ECO:0000256" key="7">
    <source>
        <dbReference type="ARBA" id="ARBA00022801"/>
    </source>
</evidence>
<evidence type="ECO:0000256" key="13">
    <source>
        <dbReference type="ARBA" id="ARBA00049902"/>
    </source>
</evidence>
<keyword evidence="8" id="KW-0133">Cell shape</keyword>
<comment type="similarity">
    <text evidence="1">In the C-terminal section; belongs to the transpeptidase family.</text>
</comment>
<keyword evidence="7" id="KW-0378">Hydrolase</keyword>
<comment type="catalytic activity">
    <reaction evidence="13">
        <text>[GlcNAc-(1-&gt;4)-Mur2Ac(oyl-L-Ala-gamma-D-Glu-L-Lys-D-Ala-D-Ala)](n)-di-trans,octa-cis-undecaprenyl diphosphate + beta-D-GlcNAc-(1-&gt;4)-Mur2Ac(oyl-L-Ala-gamma-D-Glu-L-Lys-D-Ala-D-Ala)-di-trans,octa-cis-undecaprenyl diphosphate = [GlcNAc-(1-&gt;4)-Mur2Ac(oyl-L-Ala-gamma-D-Glu-L-Lys-D-Ala-D-Ala)](n+1)-di-trans,octa-cis-undecaprenyl diphosphate + di-trans,octa-cis-undecaprenyl diphosphate + H(+)</text>
        <dbReference type="Rhea" id="RHEA:23708"/>
        <dbReference type="Rhea" id="RHEA-COMP:9602"/>
        <dbReference type="Rhea" id="RHEA-COMP:9603"/>
        <dbReference type="ChEBI" id="CHEBI:15378"/>
        <dbReference type="ChEBI" id="CHEBI:58405"/>
        <dbReference type="ChEBI" id="CHEBI:60033"/>
        <dbReference type="ChEBI" id="CHEBI:78435"/>
        <dbReference type="EC" id="2.4.99.28"/>
    </reaction>
</comment>
<keyword evidence="6" id="KW-0808">Transferase</keyword>
<dbReference type="InterPro" id="IPR001264">
    <property type="entry name" value="Glyco_trans_51"/>
</dbReference>
<evidence type="ECO:0000256" key="10">
    <source>
        <dbReference type="ARBA" id="ARBA00023268"/>
    </source>
</evidence>
<dbReference type="InterPro" id="IPR023346">
    <property type="entry name" value="Lysozyme-like_dom_sf"/>
</dbReference>
<comment type="catalytic activity">
    <reaction evidence="12">
        <text>Preferential cleavage: (Ac)2-L-Lys-D-Ala-|-D-Ala. Also transpeptidation of peptidyl-alanyl moieties that are N-acyl substituents of D-alanine.</text>
        <dbReference type="EC" id="3.4.16.4"/>
    </reaction>
</comment>
<name>M8DJ48_9BACL</name>
<dbReference type="GO" id="GO:0008360">
    <property type="term" value="P:regulation of cell shape"/>
    <property type="evidence" value="ECO:0007669"/>
    <property type="project" value="UniProtKB-KW"/>
</dbReference>
<dbReference type="PATRIC" id="fig|1300222.3.peg.1150"/>
<dbReference type="GO" id="GO:0008955">
    <property type="term" value="F:peptidoglycan glycosyltransferase activity"/>
    <property type="evidence" value="ECO:0007669"/>
    <property type="project" value="UniProtKB-EC"/>
</dbReference>
<evidence type="ECO:0000256" key="6">
    <source>
        <dbReference type="ARBA" id="ARBA00022679"/>
    </source>
</evidence>
<keyword evidence="14" id="KW-0472">Membrane</keyword>
<evidence type="ECO:0000256" key="9">
    <source>
        <dbReference type="ARBA" id="ARBA00022984"/>
    </source>
</evidence>
<keyword evidence="11" id="KW-0961">Cell wall biogenesis/degradation</keyword>
<reference evidence="16 17" key="1">
    <citation type="submission" date="2013-03" db="EMBL/GenBank/DDBJ databases">
        <title>Assembly of a new bacterial strain Brevibacillus borstelensis AK1.</title>
        <authorList>
            <person name="Rajan I."/>
            <person name="PoliReddy D."/>
            <person name="Sugumar T."/>
            <person name="Rathinam K."/>
            <person name="Alqarawi S."/>
            <person name="Khalil A.B."/>
            <person name="Sivakumar N."/>
        </authorList>
    </citation>
    <scope>NUCLEOTIDE SEQUENCE [LARGE SCALE GENOMIC DNA]</scope>
    <source>
        <strain evidence="16 17">AK1</strain>
    </source>
</reference>
<evidence type="ECO:0000313" key="17">
    <source>
        <dbReference type="Proteomes" id="UP000012081"/>
    </source>
</evidence>
<keyword evidence="14" id="KW-1133">Transmembrane helix</keyword>
<evidence type="ECO:0000256" key="8">
    <source>
        <dbReference type="ARBA" id="ARBA00022960"/>
    </source>
</evidence>
<dbReference type="AlphaFoldDB" id="M8DJ48"/>
<organism evidence="16 17">
    <name type="scientific">Brevibacillus borstelensis AK1</name>
    <dbReference type="NCBI Taxonomy" id="1300222"/>
    <lineage>
        <taxon>Bacteria</taxon>
        <taxon>Bacillati</taxon>
        <taxon>Bacillota</taxon>
        <taxon>Bacilli</taxon>
        <taxon>Bacillales</taxon>
        <taxon>Paenibacillaceae</taxon>
        <taxon>Brevibacillus</taxon>
    </lineage>
</organism>
<dbReference type="GO" id="GO:0009002">
    <property type="term" value="F:serine-type D-Ala-D-Ala carboxypeptidase activity"/>
    <property type="evidence" value="ECO:0007669"/>
    <property type="project" value="UniProtKB-EC"/>
</dbReference>
<dbReference type="STRING" id="1300222.I532_05600"/>
<evidence type="ECO:0000256" key="4">
    <source>
        <dbReference type="ARBA" id="ARBA00022670"/>
    </source>
</evidence>
<dbReference type="InterPro" id="IPR050396">
    <property type="entry name" value="Glycosyltr_51/Transpeptidase"/>
</dbReference>
<dbReference type="GeneID" id="89499962"/>
<keyword evidence="3" id="KW-0121">Carboxypeptidase</keyword>
<dbReference type="GO" id="GO:0009252">
    <property type="term" value="P:peptidoglycan biosynthetic process"/>
    <property type="evidence" value="ECO:0007669"/>
    <property type="project" value="UniProtKB-KW"/>
</dbReference>
<dbReference type="OrthoDB" id="9766909at2"/>
<evidence type="ECO:0000256" key="14">
    <source>
        <dbReference type="SAM" id="Phobius"/>
    </source>
</evidence>
<dbReference type="GO" id="GO:0071555">
    <property type="term" value="P:cell wall organization"/>
    <property type="evidence" value="ECO:0007669"/>
    <property type="project" value="UniProtKB-KW"/>
</dbReference>
<dbReference type="PANTHER" id="PTHR32282:SF33">
    <property type="entry name" value="PEPTIDOGLYCAN GLYCOSYLTRANSFERASE"/>
    <property type="match status" value="1"/>
</dbReference>
<sequence>MNHVTLTTNEINPLPRVETKRIRPVGNWKKWIAVLSLCIICLTYLVPSLMTTAGSAWIDDSRLQALKDSSSGYIPIEEMPEHLWKAFVAIEDHRFMQHGGVDPAALARAVWIDLQEGAYVQGGSTITMQLARNLFLTQDKTMWRKMKEMAIAMELERRYTKQEILEMYLNVIYFGHGQYGIGNAAQFYFGKGNSQAIDTLTVGESAILASLPKAPEAYSPVKHSEKAMARQHLVLERMTELKILSQQEKEKALAEKIQVRQP</sequence>
<dbReference type="GO" id="GO:0006508">
    <property type="term" value="P:proteolysis"/>
    <property type="evidence" value="ECO:0007669"/>
    <property type="project" value="UniProtKB-KW"/>
</dbReference>
<evidence type="ECO:0000256" key="1">
    <source>
        <dbReference type="ARBA" id="ARBA00007090"/>
    </source>
</evidence>
<comment type="similarity">
    <text evidence="2">In the N-terminal section; belongs to the glycosyltransferase 51 family.</text>
</comment>
<keyword evidence="4" id="KW-0645">Protease</keyword>
<evidence type="ECO:0000256" key="12">
    <source>
        <dbReference type="ARBA" id="ARBA00034000"/>
    </source>
</evidence>
<dbReference type="InterPro" id="IPR036950">
    <property type="entry name" value="PBP_transglycosylase"/>
</dbReference>
<dbReference type="PANTHER" id="PTHR32282">
    <property type="entry name" value="BINDING PROTEIN TRANSPEPTIDASE, PUTATIVE-RELATED"/>
    <property type="match status" value="1"/>
</dbReference>
<keyword evidence="5" id="KW-0328">Glycosyltransferase</keyword>
<comment type="caution">
    <text evidence="16">The sequence shown here is derived from an EMBL/GenBank/DDBJ whole genome shotgun (WGS) entry which is preliminary data.</text>
</comment>
<dbReference type="Pfam" id="PF00912">
    <property type="entry name" value="Transgly"/>
    <property type="match status" value="1"/>
</dbReference>
<evidence type="ECO:0000256" key="3">
    <source>
        <dbReference type="ARBA" id="ARBA00022645"/>
    </source>
</evidence>
<evidence type="ECO:0000259" key="15">
    <source>
        <dbReference type="Pfam" id="PF00912"/>
    </source>
</evidence>
<proteinExistence type="inferred from homology"/>
<dbReference type="RefSeq" id="WP_003386932.1">
    <property type="nucleotide sequence ID" value="NZ_APBN01000002.1"/>
</dbReference>
<dbReference type="Proteomes" id="UP000012081">
    <property type="component" value="Unassembled WGS sequence"/>
</dbReference>
<dbReference type="SUPFAM" id="SSF53955">
    <property type="entry name" value="Lysozyme-like"/>
    <property type="match status" value="1"/>
</dbReference>
<dbReference type="FunFam" id="1.10.3810.10:FF:000001">
    <property type="entry name" value="Penicillin-binding protein 1A"/>
    <property type="match status" value="1"/>
</dbReference>
<dbReference type="Gene3D" id="1.10.3810.10">
    <property type="entry name" value="Biosynthetic peptidoglycan transglycosylase-like"/>
    <property type="match status" value="1"/>
</dbReference>
<gene>
    <name evidence="16" type="ORF">I532_05600</name>
</gene>
<protein>
    <recommendedName>
        <fullName evidence="15">Glycosyl transferase family 51 domain-containing protein</fullName>
    </recommendedName>
</protein>
<evidence type="ECO:0000313" key="16">
    <source>
        <dbReference type="EMBL" id="EMT53462.1"/>
    </source>
</evidence>
<keyword evidence="9" id="KW-0573">Peptidoglycan synthesis</keyword>
<keyword evidence="17" id="KW-1185">Reference proteome</keyword>
<feature type="transmembrane region" description="Helical" evidence="14">
    <location>
        <begin position="31"/>
        <end position="58"/>
    </location>
</feature>